<evidence type="ECO:0000313" key="1">
    <source>
        <dbReference type="EMBL" id="KAK3271764.1"/>
    </source>
</evidence>
<keyword evidence="2" id="KW-1185">Reference proteome</keyword>
<proteinExistence type="predicted"/>
<accession>A0AAE0G541</accession>
<dbReference type="EMBL" id="LGRX02009387">
    <property type="protein sequence ID" value="KAK3271764.1"/>
    <property type="molecule type" value="Genomic_DNA"/>
</dbReference>
<name>A0AAE0G541_9CHLO</name>
<dbReference type="Proteomes" id="UP001190700">
    <property type="component" value="Unassembled WGS sequence"/>
</dbReference>
<protein>
    <submittedName>
        <fullName evidence="1">Uncharacterized protein</fullName>
    </submittedName>
</protein>
<organism evidence="1 2">
    <name type="scientific">Cymbomonas tetramitiformis</name>
    <dbReference type="NCBI Taxonomy" id="36881"/>
    <lineage>
        <taxon>Eukaryota</taxon>
        <taxon>Viridiplantae</taxon>
        <taxon>Chlorophyta</taxon>
        <taxon>Pyramimonadophyceae</taxon>
        <taxon>Pyramimonadales</taxon>
        <taxon>Pyramimonadaceae</taxon>
        <taxon>Cymbomonas</taxon>
    </lineage>
</organism>
<evidence type="ECO:0000313" key="2">
    <source>
        <dbReference type="Proteomes" id="UP001190700"/>
    </source>
</evidence>
<dbReference type="AlphaFoldDB" id="A0AAE0G541"/>
<comment type="caution">
    <text evidence="1">The sequence shown here is derived from an EMBL/GenBank/DDBJ whole genome shotgun (WGS) entry which is preliminary data.</text>
</comment>
<sequence>MRSLGQEKRIHSRFLDLLKGDVTAGRFLQKLGGKLMGLVETADHAGKLLTGTLSGGIQSLSVYRTLMRRELQGLARGVLDRNVGVDCSVRGKICREWLEKEQDGGNYTQVTHEEAALVQLASLKYESAI</sequence>
<gene>
    <name evidence="1" type="ORF">CYMTET_19909</name>
</gene>
<reference evidence="1 2" key="1">
    <citation type="journal article" date="2015" name="Genome Biol. Evol.">
        <title>Comparative Genomics of a Bacterivorous Green Alga Reveals Evolutionary Causalities and Consequences of Phago-Mixotrophic Mode of Nutrition.</title>
        <authorList>
            <person name="Burns J.A."/>
            <person name="Paasch A."/>
            <person name="Narechania A."/>
            <person name="Kim E."/>
        </authorList>
    </citation>
    <scope>NUCLEOTIDE SEQUENCE [LARGE SCALE GENOMIC DNA]</scope>
    <source>
        <strain evidence="1 2">PLY_AMNH</strain>
    </source>
</reference>